<accession>A0ABR0H6G8</accession>
<evidence type="ECO:0000313" key="3">
    <source>
        <dbReference type="Proteomes" id="UP001326199"/>
    </source>
</evidence>
<evidence type="ECO:0000313" key="2">
    <source>
        <dbReference type="EMBL" id="KAK4663585.1"/>
    </source>
</evidence>
<protein>
    <submittedName>
        <fullName evidence="2">Uncharacterized protein</fullName>
    </submittedName>
</protein>
<dbReference type="Proteomes" id="UP001326199">
    <property type="component" value="Unassembled WGS sequence"/>
</dbReference>
<sequence>MRGSPVFFQSVSTTAQSSPDPTPSWAACHPSIVIITRISSEQRDIFGGSQTPTATMKLSSCLAAIPFAFSTGALAAAVPPPPPEPLPLVPEPMAIPEESVESLRAPSEDETLHPHLA</sequence>
<dbReference type="GeneID" id="87926625"/>
<dbReference type="RefSeq" id="XP_062763551.1">
    <property type="nucleotide sequence ID" value="XM_062906392.1"/>
</dbReference>
<feature type="compositionally biased region" description="Polar residues" evidence="1">
    <location>
        <begin position="7"/>
        <end position="19"/>
    </location>
</feature>
<gene>
    <name evidence="2" type="ORF">QC763_0100060</name>
</gene>
<feature type="region of interest" description="Disordered" evidence="1">
    <location>
        <begin position="1"/>
        <end position="24"/>
    </location>
</feature>
<evidence type="ECO:0000256" key="1">
    <source>
        <dbReference type="SAM" id="MobiDB-lite"/>
    </source>
</evidence>
<keyword evidence="3" id="KW-1185">Reference proteome</keyword>
<comment type="caution">
    <text evidence="2">The sequence shown here is derived from an EMBL/GenBank/DDBJ whole genome shotgun (WGS) entry which is preliminary data.</text>
</comment>
<organism evidence="2 3">
    <name type="scientific">Podospora pseudopauciseta</name>
    <dbReference type="NCBI Taxonomy" id="2093780"/>
    <lineage>
        <taxon>Eukaryota</taxon>
        <taxon>Fungi</taxon>
        <taxon>Dikarya</taxon>
        <taxon>Ascomycota</taxon>
        <taxon>Pezizomycotina</taxon>
        <taxon>Sordariomycetes</taxon>
        <taxon>Sordariomycetidae</taxon>
        <taxon>Sordariales</taxon>
        <taxon>Podosporaceae</taxon>
        <taxon>Podospora</taxon>
    </lineage>
</organism>
<dbReference type="EMBL" id="JAFFHB010000008">
    <property type="protein sequence ID" value="KAK4663585.1"/>
    <property type="molecule type" value="Genomic_DNA"/>
</dbReference>
<name>A0ABR0H6G8_9PEZI</name>
<reference evidence="2 3" key="1">
    <citation type="journal article" date="2023" name="bioRxiv">
        <title>High-quality genome assemblies of four members of thePodospora anserinaspecies complex.</title>
        <authorList>
            <person name="Ament-Velasquez S.L."/>
            <person name="Vogan A.A."/>
            <person name="Wallerman O."/>
            <person name="Hartmann F."/>
            <person name="Gautier V."/>
            <person name="Silar P."/>
            <person name="Giraud T."/>
            <person name="Johannesson H."/>
        </authorList>
    </citation>
    <scope>NUCLEOTIDE SEQUENCE [LARGE SCALE GENOMIC DNA]</scope>
    <source>
        <strain evidence="2 3">CBS 411.78</strain>
    </source>
</reference>
<feature type="region of interest" description="Disordered" evidence="1">
    <location>
        <begin position="93"/>
        <end position="117"/>
    </location>
</feature>
<feature type="compositionally biased region" description="Basic and acidic residues" evidence="1">
    <location>
        <begin position="106"/>
        <end position="117"/>
    </location>
</feature>
<proteinExistence type="predicted"/>